<proteinExistence type="predicted"/>
<dbReference type="Proteomes" id="UP000002257">
    <property type="component" value="Chromosome"/>
</dbReference>
<evidence type="ECO:0000313" key="3">
    <source>
        <dbReference type="Proteomes" id="UP000002257"/>
    </source>
</evidence>
<dbReference type="RefSeq" id="WP_012589893.1">
    <property type="nucleotide sequence ID" value="NC_011666.1"/>
</dbReference>
<organism evidence="2 3">
    <name type="scientific">Methylocella silvestris (strain DSM 15510 / CIP 108128 / LMG 27833 / NCIMB 13906 / BL2)</name>
    <dbReference type="NCBI Taxonomy" id="395965"/>
    <lineage>
        <taxon>Bacteria</taxon>
        <taxon>Pseudomonadati</taxon>
        <taxon>Pseudomonadota</taxon>
        <taxon>Alphaproteobacteria</taxon>
        <taxon>Hyphomicrobiales</taxon>
        <taxon>Beijerinckiaceae</taxon>
        <taxon>Methylocella</taxon>
    </lineage>
</organism>
<gene>
    <name evidence="2" type="ordered locus">Msil_0853</name>
</gene>
<dbReference type="STRING" id="395965.Msil_0853"/>
<evidence type="ECO:0000256" key="1">
    <source>
        <dbReference type="SAM" id="Phobius"/>
    </source>
</evidence>
<protein>
    <submittedName>
        <fullName evidence="2">Putative transmembrane anti-sigma factor</fullName>
    </submittedName>
</protein>
<dbReference type="AlphaFoldDB" id="B8ESD3"/>
<dbReference type="OrthoDB" id="7187254at2"/>
<name>B8ESD3_METSB</name>
<reference evidence="2 3" key="1">
    <citation type="journal article" date="2010" name="J. Bacteriol.">
        <title>Complete genome sequence of the aerobic facultative methanotroph Methylocella silvestris BL2.</title>
        <authorList>
            <person name="Chen Y."/>
            <person name="Crombie A."/>
            <person name="Rahman M.T."/>
            <person name="Dedysh S.N."/>
            <person name="Liesack W."/>
            <person name="Stott M.B."/>
            <person name="Alam M."/>
            <person name="Theisen A.R."/>
            <person name="Murrell J.C."/>
            <person name="Dunfield P.F."/>
        </authorList>
    </citation>
    <scope>NUCLEOTIDE SEQUENCE [LARGE SCALE GENOMIC DNA]</scope>
    <source>
        <strain evidence="3">DSM 15510 / CIP 108128 / LMG 27833 / NCIMB 13906 / BL2</strain>
    </source>
</reference>
<keyword evidence="3" id="KW-1185">Reference proteome</keyword>
<keyword evidence="1" id="KW-0472">Membrane</keyword>
<dbReference type="KEGG" id="msl:Msil_0853"/>
<dbReference type="eggNOG" id="COG5662">
    <property type="taxonomic scope" value="Bacteria"/>
</dbReference>
<dbReference type="EMBL" id="CP001280">
    <property type="protein sequence ID" value="ACK49823.1"/>
    <property type="molecule type" value="Genomic_DNA"/>
</dbReference>
<accession>B8ESD3</accession>
<evidence type="ECO:0000313" key="2">
    <source>
        <dbReference type="EMBL" id="ACK49823.1"/>
    </source>
</evidence>
<sequence>MSGPHAPIGEDDLQAFIDDRLGAERRGVVESYLAEYPDVAERVATDRRLRDSLRADLQAKFAEPIPLRLRIASIRAAQRARRAGVLRRAAAAAVIFLVGGGAGWIGGRAHEAPGARLAFGGGGVAPVAEDAVSAYRTFVVEVAHPVEVRAANEAHLLQWLSKRLGRRLVAPDLSEFGYRLMGGRLLPGGGGAAAQLMYDDPSGRRLTVYVQAATGTETAFRFRQEGEASTFAWIDHGFGFAVTTTAGREELLPVAEAVYRSFDGGSEAGPAQKG</sequence>
<keyword evidence="1 2" id="KW-0812">Transmembrane</keyword>
<keyword evidence="1" id="KW-1133">Transmembrane helix</keyword>
<feature type="transmembrane region" description="Helical" evidence="1">
    <location>
        <begin position="85"/>
        <end position="106"/>
    </location>
</feature>
<dbReference type="HOGENOM" id="CLU_083880_0_0_5"/>